<feature type="region of interest" description="Disordered" evidence="6">
    <location>
        <begin position="79"/>
        <end position="117"/>
    </location>
</feature>
<dbReference type="InterPro" id="IPR013320">
    <property type="entry name" value="ConA-like_dom_sf"/>
</dbReference>
<dbReference type="PANTHER" id="PTHR10963">
    <property type="entry name" value="GLYCOSYL HYDROLASE-RELATED"/>
    <property type="match status" value="1"/>
</dbReference>
<name>E4ZJU0_LEPMJ</name>
<gene>
    <name evidence="8" type="ORF">LEMA_P068830.1</name>
</gene>
<dbReference type="GO" id="GO:0004553">
    <property type="term" value="F:hydrolase activity, hydrolyzing O-glycosyl compounds"/>
    <property type="evidence" value="ECO:0007669"/>
    <property type="project" value="InterPro"/>
</dbReference>
<feature type="compositionally biased region" description="Low complexity" evidence="6">
    <location>
        <begin position="686"/>
        <end position="725"/>
    </location>
</feature>
<evidence type="ECO:0000256" key="6">
    <source>
        <dbReference type="SAM" id="MobiDB-lite"/>
    </source>
</evidence>
<dbReference type="GO" id="GO:0016757">
    <property type="term" value="F:glycosyltransferase activity"/>
    <property type="evidence" value="ECO:0007669"/>
    <property type="project" value="TreeGrafter"/>
</dbReference>
<dbReference type="PROSITE" id="PS51762">
    <property type="entry name" value="GH16_2"/>
    <property type="match status" value="1"/>
</dbReference>
<evidence type="ECO:0000256" key="5">
    <source>
        <dbReference type="ARBA" id="ARBA00093308"/>
    </source>
</evidence>
<keyword evidence="3" id="KW-0326">Glycosidase</keyword>
<dbReference type="GO" id="GO:0005975">
    <property type="term" value="P:carbohydrate metabolic process"/>
    <property type="evidence" value="ECO:0007669"/>
    <property type="project" value="InterPro"/>
</dbReference>
<keyword evidence="9" id="KW-1185">Reference proteome</keyword>
<keyword evidence="2" id="KW-0378">Hydrolase</keyword>
<evidence type="ECO:0000313" key="8">
    <source>
        <dbReference type="EMBL" id="CBX91375.1"/>
    </source>
</evidence>
<dbReference type="CAZy" id="GH16">
    <property type="family name" value="Glycoside Hydrolase Family 16"/>
</dbReference>
<evidence type="ECO:0000256" key="2">
    <source>
        <dbReference type="ARBA" id="ARBA00022801"/>
    </source>
</evidence>
<dbReference type="Proteomes" id="UP000002668">
    <property type="component" value="Genome"/>
</dbReference>
<dbReference type="Gene3D" id="2.60.120.200">
    <property type="match status" value="1"/>
</dbReference>
<protein>
    <recommendedName>
        <fullName evidence="7">GH16 domain-containing protein</fullName>
    </recommendedName>
</protein>
<dbReference type="CDD" id="cd02183">
    <property type="entry name" value="GH16_fungal_CRH1_transglycosylase"/>
    <property type="match status" value="1"/>
</dbReference>
<sequence>MQEATDSRPDGKDDSCMPIHHVPCTNIPRIQPPLRPYLGVYLLVLTGTVQGDRASTCLYAYKQRVGLVHVSRQAQIGAGQAKNRIPTRTSAMHKRVSSSLSRGVWQPRAEKGPEGPRPFLHLRVDGDSTCVGDEVVYADVMASRWDIVSCGWPRACDPLVRPRHLAKAVNPDTRVASTPFLSSIARLPSLDNVFSQRQESGWANMNGLTLASLHKYWPTSPPTHDSRKKGILEPPAHHTWICAFRNPGSLHWSPIHRLARSAHFLGALLESFWIWTALASLDQDQSGRLHCDSCTPHSSTLTRHSTSAQPVANMVRTAFSAALAAAALVRTAYAAGAKCTKDSHCPQDTPCCSLYGDCGVGAFCLGGCDPLMSHSFDSCVPGPVCKSGTYTLDSLDDVQTIDKYLGDASKINWQSQGMPAIYTDPNGKKSTLLTMAQGTVGTLLASTHYVWYGKICSKLSTAQGKGVVTAFILMSDVKDEIDFEWVGVDTGHVQSNFYSQGVTVYTNGKNLTVPDQDTASTMHEYCIDWTTDSLTWSINGKDQRTLNRKDTWNATSNRFDYPQTPARIMLSLWPAGLPTNEKGTIEWAGGEIDWNSPYMENGYYYARFSEVTVECYDPPPNAQKKGSKTYKYTDEAGTNNTVAITDDEVILGSLMGTGENPGEPPKSGDAQPTNSIAMVPGGNPGAGAANQVEQTPAADQAAGGAGANPAQQTGGATQGGDVQTGFTQGGSSVATGSAPEGGLNRLGGSVVAVVVAILALVAM</sequence>
<dbReference type="FunFam" id="2.60.120.200:FF:000159">
    <property type="entry name" value="Glycosidase"/>
    <property type="match status" value="1"/>
</dbReference>
<keyword evidence="1" id="KW-0732">Signal</keyword>
<dbReference type="CAZy" id="CBM18">
    <property type="family name" value="Carbohydrate-Binding Module Family 18"/>
</dbReference>
<dbReference type="PANTHER" id="PTHR10963:SF22">
    <property type="entry name" value="GLYCOSIDASE CRH2-RELATED"/>
    <property type="match status" value="1"/>
</dbReference>
<dbReference type="AlphaFoldDB" id="E4ZJU0"/>
<organism evidence="9">
    <name type="scientific">Leptosphaeria maculans (strain JN3 / isolate v23.1.3 / race Av1-4-5-6-7-8)</name>
    <name type="common">Blackleg fungus</name>
    <name type="synonym">Phoma lingam</name>
    <dbReference type="NCBI Taxonomy" id="985895"/>
    <lineage>
        <taxon>Eukaryota</taxon>
        <taxon>Fungi</taxon>
        <taxon>Dikarya</taxon>
        <taxon>Ascomycota</taxon>
        <taxon>Pezizomycotina</taxon>
        <taxon>Dothideomycetes</taxon>
        <taxon>Pleosporomycetidae</taxon>
        <taxon>Pleosporales</taxon>
        <taxon>Pleosporineae</taxon>
        <taxon>Leptosphaeriaceae</taxon>
        <taxon>Plenodomus</taxon>
        <taxon>Plenodomus lingam/Leptosphaeria maculans species complex</taxon>
    </lineage>
</organism>
<evidence type="ECO:0000256" key="1">
    <source>
        <dbReference type="ARBA" id="ARBA00022729"/>
    </source>
</evidence>
<dbReference type="HOGENOM" id="CLU_365649_0_0_1"/>
<dbReference type="OrthoDB" id="4781at2759"/>
<dbReference type="InParanoid" id="E4ZJU0"/>
<dbReference type="GO" id="GO:0031505">
    <property type="term" value="P:fungal-type cell wall organization"/>
    <property type="evidence" value="ECO:0007669"/>
    <property type="project" value="TreeGrafter"/>
</dbReference>
<evidence type="ECO:0000313" key="9">
    <source>
        <dbReference type="Proteomes" id="UP000002668"/>
    </source>
</evidence>
<feature type="domain" description="GH16" evidence="7">
    <location>
        <begin position="373"/>
        <end position="603"/>
    </location>
</feature>
<dbReference type="VEuPathDB" id="FungiDB:LEMA_P068830.1"/>
<dbReference type="EMBL" id="FP929072">
    <property type="protein sequence ID" value="CBX91375.1"/>
    <property type="molecule type" value="Genomic_DNA"/>
</dbReference>
<comment type="similarity">
    <text evidence="4">Belongs to the glycosyl hydrolase 16 family. CRH1 subfamily.</text>
</comment>
<dbReference type="GO" id="GO:0009277">
    <property type="term" value="C:fungal-type cell wall"/>
    <property type="evidence" value="ECO:0007669"/>
    <property type="project" value="TreeGrafter"/>
</dbReference>
<proteinExistence type="inferred from homology"/>
<accession>E4ZJU0</accession>
<dbReference type="Pfam" id="PF00722">
    <property type="entry name" value="Glyco_hydro_16"/>
    <property type="match status" value="1"/>
</dbReference>
<dbReference type="InterPro" id="IPR050546">
    <property type="entry name" value="Glycosyl_Hydrlase_16"/>
</dbReference>
<dbReference type="InterPro" id="IPR000757">
    <property type="entry name" value="Beta-glucanase-like"/>
</dbReference>
<dbReference type="SUPFAM" id="SSF49899">
    <property type="entry name" value="Concanavalin A-like lectins/glucanases"/>
    <property type="match status" value="1"/>
</dbReference>
<dbReference type="STRING" id="985895.E4ZJU0"/>
<dbReference type="eggNOG" id="ENOG502QVQI">
    <property type="taxonomic scope" value="Eukaryota"/>
</dbReference>
<feature type="region of interest" description="Disordered" evidence="6">
    <location>
        <begin position="653"/>
        <end position="742"/>
    </location>
</feature>
<reference evidence="9" key="1">
    <citation type="journal article" date="2011" name="Nat. Commun.">
        <title>Effector diversification within compartments of the Leptosphaeria maculans genome affected by Repeat-Induced Point mutations.</title>
        <authorList>
            <person name="Rouxel T."/>
            <person name="Grandaubert J."/>
            <person name="Hane J.K."/>
            <person name="Hoede C."/>
            <person name="van de Wouw A.P."/>
            <person name="Couloux A."/>
            <person name="Dominguez V."/>
            <person name="Anthouard V."/>
            <person name="Bally P."/>
            <person name="Bourras S."/>
            <person name="Cozijnsen A.J."/>
            <person name="Ciuffetti L.M."/>
            <person name="Degrave A."/>
            <person name="Dilmaghani A."/>
            <person name="Duret L."/>
            <person name="Fudal I."/>
            <person name="Goodwin S.B."/>
            <person name="Gout L."/>
            <person name="Glaser N."/>
            <person name="Linglin J."/>
            <person name="Kema G.H.J."/>
            <person name="Lapalu N."/>
            <person name="Lawrence C.B."/>
            <person name="May K."/>
            <person name="Meyer M."/>
            <person name="Ollivier B."/>
            <person name="Poulain J."/>
            <person name="Schoch C.L."/>
            <person name="Simon A."/>
            <person name="Spatafora J.W."/>
            <person name="Stachowiak A."/>
            <person name="Turgeon B.G."/>
            <person name="Tyler B.M."/>
            <person name="Vincent D."/>
            <person name="Weissenbach J."/>
            <person name="Amselem J."/>
            <person name="Quesneville H."/>
            <person name="Oliver R.P."/>
            <person name="Wincker P."/>
            <person name="Balesdent M.-H."/>
            <person name="Howlett B.J."/>
        </authorList>
    </citation>
    <scope>NUCLEOTIDE SEQUENCE [LARGE SCALE GENOMIC DNA]</scope>
    <source>
        <strain evidence="9">JN3 / isolate v23.1.3 / race Av1-4-5-6-7-8</strain>
    </source>
</reference>
<evidence type="ECO:0000256" key="3">
    <source>
        <dbReference type="ARBA" id="ARBA00023295"/>
    </source>
</evidence>
<evidence type="ECO:0000259" key="7">
    <source>
        <dbReference type="PROSITE" id="PS51762"/>
    </source>
</evidence>
<comment type="function">
    <text evidence="5">Dual chitinase/transglycosylase that plays a role in cell wall architecture. Chitinase and transglycosylase activities are coupled. Required for the polysaccharide cross-linking at the septa and the cell wall. More specifically, transfers chitin to 1,6-beta-glucan in the cell wall.</text>
</comment>
<evidence type="ECO:0000256" key="4">
    <source>
        <dbReference type="ARBA" id="ARBA00038074"/>
    </source>
</evidence>